<keyword evidence="1" id="KW-0732">Signal</keyword>
<accession>A0A1N6UEI4</accession>
<dbReference type="STRING" id="1077936.SAMN05421545_0845"/>
<sequence>MNFIKKISLFLLLAIGVCLGACTQEDVSPTRDYYQLDTHSASNVAASSATFSATILNAGTEPIIEHGFVWAKTKPYLGLQTAQAVNLGKKSESGYFTADVQHTFDRNVVYYVRPFVKTGTTLVYGQMISFKAP</sequence>
<name>A0A1N6UEI4_9BACT</name>
<proteinExistence type="predicted"/>
<gene>
    <name evidence="2" type="ORF">SAMN05421545_0845</name>
</gene>
<reference evidence="3" key="1">
    <citation type="submission" date="2017-01" db="EMBL/GenBank/DDBJ databases">
        <authorList>
            <person name="Varghese N."/>
            <person name="Submissions S."/>
        </authorList>
    </citation>
    <scope>NUCLEOTIDE SEQUENCE [LARGE SCALE GENOMIC DNA]</scope>
    <source>
        <strain evidence="3">DM9</strain>
    </source>
</reference>
<feature type="signal peptide" evidence="1">
    <location>
        <begin position="1"/>
        <end position="20"/>
    </location>
</feature>
<evidence type="ECO:0000313" key="2">
    <source>
        <dbReference type="EMBL" id="SIQ64010.1"/>
    </source>
</evidence>
<dbReference type="EMBL" id="FTNM01000001">
    <property type="protein sequence ID" value="SIQ64010.1"/>
    <property type="molecule type" value="Genomic_DNA"/>
</dbReference>
<evidence type="ECO:0000256" key="1">
    <source>
        <dbReference type="SAM" id="SignalP"/>
    </source>
</evidence>
<dbReference type="Proteomes" id="UP000185924">
    <property type="component" value="Unassembled WGS sequence"/>
</dbReference>
<feature type="chain" id="PRO_5012839729" evidence="1">
    <location>
        <begin position="21"/>
        <end position="133"/>
    </location>
</feature>
<dbReference type="AlphaFoldDB" id="A0A1N6UEI4"/>
<protein>
    <submittedName>
        <fullName evidence="2">Uncharacterized protein</fullName>
    </submittedName>
</protein>
<evidence type="ECO:0000313" key="3">
    <source>
        <dbReference type="Proteomes" id="UP000185924"/>
    </source>
</evidence>
<keyword evidence="3" id="KW-1185">Reference proteome</keyword>
<organism evidence="2 3">
    <name type="scientific">Pontibacter lucknowensis</name>
    <dbReference type="NCBI Taxonomy" id="1077936"/>
    <lineage>
        <taxon>Bacteria</taxon>
        <taxon>Pseudomonadati</taxon>
        <taxon>Bacteroidota</taxon>
        <taxon>Cytophagia</taxon>
        <taxon>Cytophagales</taxon>
        <taxon>Hymenobacteraceae</taxon>
        <taxon>Pontibacter</taxon>
    </lineage>
</organism>